<dbReference type="Proteomes" id="UP000003688">
    <property type="component" value="Unassembled WGS sequence"/>
</dbReference>
<dbReference type="OrthoDB" id="28905at2"/>
<protein>
    <submittedName>
        <fullName evidence="1">Uncharacterized protein</fullName>
    </submittedName>
</protein>
<dbReference type="EMBL" id="ABOX02000032">
    <property type="protein sequence ID" value="EEF59139.1"/>
    <property type="molecule type" value="Genomic_DNA"/>
</dbReference>
<dbReference type="STRING" id="320771.Cflav_PD1631"/>
<comment type="caution">
    <text evidence="1">The sequence shown here is derived from an EMBL/GenBank/DDBJ whole genome shotgun (WGS) entry which is preliminary data.</text>
</comment>
<evidence type="ECO:0000313" key="2">
    <source>
        <dbReference type="Proteomes" id="UP000003688"/>
    </source>
</evidence>
<evidence type="ECO:0000313" key="1">
    <source>
        <dbReference type="EMBL" id="EEF59139.1"/>
    </source>
</evidence>
<gene>
    <name evidence="1" type="ORF">Cflav_PD1631</name>
</gene>
<dbReference type="RefSeq" id="WP_007416850.1">
    <property type="nucleotide sequence ID" value="NZ_ABOX02000032.1"/>
</dbReference>
<sequence precursor="true">MKNLRIASFLLKTFVSLILAFPLIATRVQADALDNWSRTLWLTNTFELSDITYGNNTYVAVGMAPPSSDFGIILSSSDGVNWTQRSINNQTNFTYALARVIYASGTFVAVGYNGSIYSSTNGIDWQNTQLGPIWNFNGVAYGNGKFVAVGDCSLIAGGVTSSNVYTSPDGITWTAQHSVLIASAANNIYAITFGGGSFKAVGQGSYLYTSADGVSWSRSSVSSSDLTKIVYGNGLTIIADSSGNLFTPPSVPLSGLVSLNTGTAMQNPSLAYVNGTFLIGGYDLSLGTNSIIFSRDGLNWTKSNFHSQDRMRGMTFTGNRLASVGYIYLSSSLTGIYLSDPVVNLALQPAPSPQINLSGIVGRSYQIQCLDAGLVNGSNSWQVLTNFTLPSSPYVWTDTNAMNSPQRFYRAALLP</sequence>
<dbReference type="AlphaFoldDB" id="B9XM11"/>
<dbReference type="SUPFAM" id="SSF110296">
    <property type="entry name" value="Oligoxyloglucan reducing end-specific cellobiohydrolase"/>
    <property type="match status" value="1"/>
</dbReference>
<keyword evidence="2" id="KW-1185">Reference proteome</keyword>
<proteinExistence type="predicted"/>
<accession>B9XM11</accession>
<name>B9XM11_PEDPL</name>
<reference evidence="1 2" key="1">
    <citation type="journal article" date="2011" name="J. Bacteriol.">
        <title>Genome sequence of 'Pedosphaera parvula' Ellin514, an aerobic Verrucomicrobial isolate from pasture soil.</title>
        <authorList>
            <person name="Kant R."/>
            <person name="van Passel M.W."/>
            <person name="Sangwan P."/>
            <person name="Palva A."/>
            <person name="Lucas S."/>
            <person name="Copeland A."/>
            <person name="Lapidus A."/>
            <person name="Glavina Del Rio T."/>
            <person name="Dalin E."/>
            <person name="Tice H."/>
            <person name="Bruce D."/>
            <person name="Goodwin L."/>
            <person name="Pitluck S."/>
            <person name="Chertkov O."/>
            <person name="Larimer F.W."/>
            <person name="Land M.L."/>
            <person name="Hauser L."/>
            <person name="Brettin T.S."/>
            <person name="Detter J.C."/>
            <person name="Han S."/>
            <person name="de Vos W.M."/>
            <person name="Janssen P.H."/>
            <person name="Smidt H."/>
        </authorList>
    </citation>
    <scope>NUCLEOTIDE SEQUENCE [LARGE SCALE GENOMIC DNA]</scope>
    <source>
        <strain evidence="1 2">Ellin514</strain>
    </source>
</reference>
<organism evidence="1 2">
    <name type="scientific">Pedosphaera parvula (strain Ellin514)</name>
    <dbReference type="NCBI Taxonomy" id="320771"/>
    <lineage>
        <taxon>Bacteria</taxon>
        <taxon>Pseudomonadati</taxon>
        <taxon>Verrucomicrobiota</taxon>
        <taxon>Pedosphaerae</taxon>
        <taxon>Pedosphaerales</taxon>
        <taxon>Pedosphaeraceae</taxon>
        <taxon>Pedosphaera</taxon>
    </lineage>
</organism>